<dbReference type="EMBL" id="ODYU01011518">
    <property type="protein sequence ID" value="SOQ57293.1"/>
    <property type="molecule type" value="Genomic_DNA"/>
</dbReference>
<proteinExistence type="predicted"/>
<name>A0A2H1WW44_SPOFR</name>
<sequence>MAPFKERGEQLMKPDANKSRFDYNVLMDIVPVVACEQIQENEWHLHNIWLVAPKYREMRVINLEYLCIFINAHVLDQISLSKSGYDRRNQMNFKNIDEFDDDELHSQRIPSLRMRSDCPATALGDYLVEISTGESDEHRASKLNVSRREEY</sequence>
<gene>
    <name evidence="1" type="ORF">SFRICE_029715</name>
</gene>
<dbReference type="AlphaFoldDB" id="A0A2H1WW44"/>
<reference evidence="1" key="1">
    <citation type="submission" date="2016-07" db="EMBL/GenBank/DDBJ databases">
        <authorList>
            <person name="Bretaudeau A."/>
        </authorList>
    </citation>
    <scope>NUCLEOTIDE SEQUENCE</scope>
    <source>
        <strain evidence="1">Rice</strain>
        <tissue evidence="1">Whole body</tissue>
    </source>
</reference>
<organism evidence="1">
    <name type="scientific">Spodoptera frugiperda</name>
    <name type="common">Fall armyworm</name>
    <dbReference type="NCBI Taxonomy" id="7108"/>
    <lineage>
        <taxon>Eukaryota</taxon>
        <taxon>Metazoa</taxon>
        <taxon>Ecdysozoa</taxon>
        <taxon>Arthropoda</taxon>
        <taxon>Hexapoda</taxon>
        <taxon>Insecta</taxon>
        <taxon>Pterygota</taxon>
        <taxon>Neoptera</taxon>
        <taxon>Endopterygota</taxon>
        <taxon>Lepidoptera</taxon>
        <taxon>Glossata</taxon>
        <taxon>Ditrysia</taxon>
        <taxon>Noctuoidea</taxon>
        <taxon>Noctuidae</taxon>
        <taxon>Amphipyrinae</taxon>
        <taxon>Spodoptera</taxon>
    </lineage>
</organism>
<protein>
    <submittedName>
        <fullName evidence="1">SFRICE_029715</fullName>
    </submittedName>
</protein>
<evidence type="ECO:0000313" key="1">
    <source>
        <dbReference type="EMBL" id="SOQ57293.1"/>
    </source>
</evidence>
<accession>A0A2H1WW44</accession>